<feature type="region of interest" description="Disordered" evidence="1">
    <location>
        <begin position="172"/>
        <end position="236"/>
    </location>
</feature>
<dbReference type="Proteomes" id="UP001221142">
    <property type="component" value="Unassembled WGS sequence"/>
</dbReference>
<evidence type="ECO:0000256" key="1">
    <source>
        <dbReference type="SAM" id="MobiDB-lite"/>
    </source>
</evidence>
<evidence type="ECO:0000313" key="2">
    <source>
        <dbReference type="EMBL" id="KAJ7610148.1"/>
    </source>
</evidence>
<proteinExistence type="predicted"/>
<evidence type="ECO:0000313" key="3">
    <source>
        <dbReference type="Proteomes" id="UP001221142"/>
    </source>
</evidence>
<gene>
    <name evidence="2" type="ORF">FB45DRAFT_1122083</name>
</gene>
<accession>A0AAD7FC46</accession>
<dbReference type="EMBL" id="JARKIF010000036">
    <property type="protein sequence ID" value="KAJ7610148.1"/>
    <property type="molecule type" value="Genomic_DNA"/>
</dbReference>
<feature type="compositionally biased region" description="Basic and acidic residues" evidence="1">
    <location>
        <begin position="172"/>
        <end position="203"/>
    </location>
</feature>
<organism evidence="2 3">
    <name type="scientific">Roridomyces roridus</name>
    <dbReference type="NCBI Taxonomy" id="1738132"/>
    <lineage>
        <taxon>Eukaryota</taxon>
        <taxon>Fungi</taxon>
        <taxon>Dikarya</taxon>
        <taxon>Basidiomycota</taxon>
        <taxon>Agaricomycotina</taxon>
        <taxon>Agaricomycetes</taxon>
        <taxon>Agaricomycetidae</taxon>
        <taxon>Agaricales</taxon>
        <taxon>Marasmiineae</taxon>
        <taxon>Mycenaceae</taxon>
        <taxon>Roridomyces</taxon>
    </lineage>
</organism>
<reference evidence="2" key="1">
    <citation type="submission" date="2023-03" db="EMBL/GenBank/DDBJ databases">
        <title>Massive genome expansion in bonnet fungi (Mycena s.s.) driven by repeated elements and novel gene families across ecological guilds.</title>
        <authorList>
            <consortium name="Lawrence Berkeley National Laboratory"/>
            <person name="Harder C.B."/>
            <person name="Miyauchi S."/>
            <person name="Viragh M."/>
            <person name="Kuo A."/>
            <person name="Thoen E."/>
            <person name="Andreopoulos B."/>
            <person name="Lu D."/>
            <person name="Skrede I."/>
            <person name="Drula E."/>
            <person name="Henrissat B."/>
            <person name="Morin E."/>
            <person name="Kohler A."/>
            <person name="Barry K."/>
            <person name="LaButti K."/>
            <person name="Morin E."/>
            <person name="Salamov A."/>
            <person name="Lipzen A."/>
            <person name="Mereny Z."/>
            <person name="Hegedus B."/>
            <person name="Baldrian P."/>
            <person name="Stursova M."/>
            <person name="Weitz H."/>
            <person name="Taylor A."/>
            <person name="Grigoriev I.V."/>
            <person name="Nagy L.G."/>
            <person name="Martin F."/>
            <person name="Kauserud H."/>
        </authorList>
    </citation>
    <scope>NUCLEOTIDE SEQUENCE</scope>
    <source>
        <strain evidence="2">9284</strain>
    </source>
</reference>
<protein>
    <submittedName>
        <fullName evidence="2">Uncharacterized protein</fullName>
    </submittedName>
</protein>
<comment type="caution">
    <text evidence="2">The sequence shown here is derived from an EMBL/GenBank/DDBJ whole genome shotgun (WGS) entry which is preliminary data.</text>
</comment>
<keyword evidence="3" id="KW-1185">Reference proteome</keyword>
<feature type="region of interest" description="Disordered" evidence="1">
    <location>
        <begin position="309"/>
        <end position="328"/>
    </location>
</feature>
<feature type="compositionally biased region" description="Acidic residues" evidence="1">
    <location>
        <begin position="207"/>
        <end position="217"/>
    </location>
</feature>
<sequence>MSNPPQSSNPPADEGTYVPEFYTFAVLTIDAVATVAYLGDPEASAAASKLVCGDYVVYCPGDPQLVNPNAKYRQVCVDFVLPGPLDPSHRPDECFEASMSVPIEPQPSAANTPSGRDPLKMMHNPFPWTGAHIDPFATDMVVDPVVCELDEAEGKRYMRFKMEDEEHRVRLLNEEANRSEGVEDSDAVRQEDPSPESLAEKPSVDSTDSDWEEDEDDTKSVSEKPSVDNDGSDWEDEDDTDLIIRLLRHFLRREADEGRTTVTFSYDLSRVKDLKGPNDYIDEVYRITKIVEESKSRKQAAFAAAAQGESACDDGEAEGDSDSSCCIT</sequence>
<feature type="compositionally biased region" description="Basic and acidic residues" evidence="1">
    <location>
        <begin position="218"/>
        <end position="227"/>
    </location>
</feature>
<feature type="compositionally biased region" description="Acidic residues" evidence="1">
    <location>
        <begin position="311"/>
        <end position="321"/>
    </location>
</feature>
<dbReference type="AlphaFoldDB" id="A0AAD7FC46"/>
<name>A0AAD7FC46_9AGAR</name>